<dbReference type="Pfam" id="PF00528">
    <property type="entry name" value="BPD_transp_1"/>
    <property type="match status" value="1"/>
</dbReference>
<evidence type="ECO:0000256" key="4">
    <source>
        <dbReference type="ARBA" id="ARBA00022475"/>
    </source>
</evidence>
<evidence type="ECO:0000256" key="1">
    <source>
        <dbReference type="ARBA" id="ARBA00004651"/>
    </source>
</evidence>
<dbReference type="GO" id="GO:0015098">
    <property type="term" value="F:molybdate ion transmembrane transporter activity"/>
    <property type="evidence" value="ECO:0007669"/>
    <property type="project" value="UniProtKB-UniRule"/>
</dbReference>
<dbReference type="Gene3D" id="1.10.3720.10">
    <property type="entry name" value="MetI-like"/>
    <property type="match status" value="1"/>
</dbReference>
<evidence type="ECO:0000256" key="2">
    <source>
        <dbReference type="ARBA" id="ARBA00007069"/>
    </source>
</evidence>
<keyword evidence="7 9" id="KW-1133">Transmembrane helix</keyword>
<evidence type="ECO:0000313" key="12">
    <source>
        <dbReference type="EMBL" id="SJN46509.1"/>
    </source>
</evidence>
<dbReference type="GO" id="GO:0005886">
    <property type="term" value="C:plasma membrane"/>
    <property type="evidence" value="ECO:0007669"/>
    <property type="project" value="UniProtKB-SubCell"/>
</dbReference>
<comment type="similarity">
    <text evidence="2 10">Belongs to the binding-protein-dependent transport system permease family. CysTW subfamily.</text>
</comment>
<feature type="transmembrane region" description="Helical" evidence="9">
    <location>
        <begin position="58"/>
        <end position="85"/>
    </location>
</feature>
<evidence type="ECO:0000256" key="5">
    <source>
        <dbReference type="ARBA" id="ARBA00022505"/>
    </source>
</evidence>
<dbReference type="InterPro" id="IPR006469">
    <property type="entry name" value="NifC_ABC_porter"/>
</dbReference>
<feature type="domain" description="ABC transmembrane type-1" evidence="11">
    <location>
        <begin position="59"/>
        <end position="265"/>
    </location>
</feature>
<protein>
    <recommendedName>
        <fullName evidence="10">Molybdenum transport system permease</fullName>
    </recommendedName>
</protein>
<keyword evidence="5 10" id="KW-0500">Molybdenum</keyword>
<evidence type="ECO:0000256" key="3">
    <source>
        <dbReference type="ARBA" id="ARBA00022448"/>
    </source>
</evidence>
<sequence>MTSIQRGRRDTGTGTPFALIAPAVLGVMLLILPLFALITRASWATLWQDITSQAALDALRLSLVTGLAATALCLVLGLPLALLMARSGPRVSALLRALVAVPLVLPPMVGGVALLFLFGRTSPLGQLLAQAFDVTLPFTPVAVVLAQAFVALPFLVLAVEGTIRGVGGRYERTAATLGARPWRVLWRITLPLATPGIVVGVILCFARAIGEFGATALFAGNSPGVTQTMPLAIYTAFNGAGTGRETAVALSILLLATAVAVLLLVRAWRPGALK</sequence>
<evidence type="ECO:0000256" key="7">
    <source>
        <dbReference type="ARBA" id="ARBA00022989"/>
    </source>
</evidence>
<evidence type="ECO:0000256" key="9">
    <source>
        <dbReference type="RuleBase" id="RU363032"/>
    </source>
</evidence>
<dbReference type="EMBL" id="FUKO01000044">
    <property type="protein sequence ID" value="SJN46509.1"/>
    <property type="molecule type" value="Genomic_DNA"/>
</dbReference>
<dbReference type="Proteomes" id="UP000196320">
    <property type="component" value="Unassembled WGS sequence"/>
</dbReference>
<name>A0A1R4KQI0_9MICO</name>
<feature type="transmembrane region" description="Helical" evidence="9">
    <location>
        <begin position="16"/>
        <end position="38"/>
    </location>
</feature>
<keyword evidence="8 9" id="KW-0472">Membrane</keyword>
<reference evidence="12 13" key="1">
    <citation type="submission" date="2017-02" db="EMBL/GenBank/DDBJ databases">
        <authorList>
            <person name="Peterson S.W."/>
        </authorList>
    </citation>
    <scope>NUCLEOTIDE SEQUENCE [LARGE SCALE GENOMIC DNA]</scope>
    <source>
        <strain evidence="12 13">B Mb 05.01</strain>
    </source>
</reference>
<dbReference type="PANTHER" id="PTHR30183:SF3">
    <property type="entry name" value="MOLYBDENUM TRANSPORT SYSTEM PERMEASE PROTEIN MODB"/>
    <property type="match status" value="1"/>
</dbReference>
<dbReference type="SUPFAM" id="SSF161098">
    <property type="entry name" value="MetI-like"/>
    <property type="match status" value="1"/>
</dbReference>
<evidence type="ECO:0000256" key="10">
    <source>
        <dbReference type="RuleBase" id="RU365097"/>
    </source>
</evidence>
<dbReference type="NCBIfam" id="TIGR02141">
    <property type="entry name" value="modB_ABC"/>
    <property type="match status" value="1"/>
</dbReference>
<feature type="transmembrane region" description="Helical" evidence="9">
    <location>
        <begin position="184"/>
        <end position="209"/>
    </location>
</feature>
<evidence type="ECO:0000256" key="8">
    <source>
        <dbReference type="ARBA" id="ARBA00023136"/>
    </source>
</evidence>
<dbReference type="InterPro" id="IPR000515">
    <property type="entry name" value="MetI-like"/>
</dbReference>
<dbReference type="NCBIfam" id="TIGR01581">
    <property type="entry name" value="Mo_ABC_porter"/>
    <property type="match status" value="1"/>
</dbReference>
<dbReference type="InterPro" id="IPR011867">
    <property type="entry name" value="ModB_ABC"/>
</dbReference>
<accession>A0A1R4KQI0</accession>
<dbReference type="PANTHER" id="PTHR30183">
    <property type="entry name" value="MOLYBDENUM TRANSPORT SYSTEM PERMEASE PROTEIN MODB"/>
    <property type="match status" value="1"/>
</dbReference>
<dbReference type="PROSITE" id="PS50928">
    <property type="entry name" value="ABC_TM1"/>
    <property type="match status" value="1"/>
</dbReference>
<keyword evidence="6 9" id="KW-0812">Transmembrane</keyword>
<evidence type="ECO:0000256" key="6">
    <source>
        <dbReference type="ARBA" id="ARBA00022692"/>
    </source>
</evidence>
<evidence type="ECO:0000313" key="13">
    <source>
        <dbReference type="Proteomes" id="UP000196320"/>
    </source>
</evidence>
<keyword evidence="13" id="KW-1185">Reference proteome</keyword>
<comment type="subcellular location">
    <subcellularLocation>
        <location evidence="1 9">Cell membrane</location>
        <topology evidence="1 9">Multi-pass membrane protein</topology>
    </subcellularLocation>
</comment>
<evidence type="ECO:0000259" key="11">
    <source>
        <dbReference type="PROSITE" id="PS50928"/>
    </source>
</evidence>
<gene>
    <name evidence="12" type="ORF">FM104_14980</name>
</gene>
<feature type="transmembrane region" description="Helical" evidence="9">
    <location>
        <begin position="97"/>
        <end position="118"/>
    </location>
</feature>
<dbReference type="RefSeq" id="WP_373407860.1">
    <property type="nucleotide sequence ID" value="NZ_FUKO01000044.1"/>
</dbReference>
<feature type="transmembrane region" description="Helical" evidence="9">
    <location>
        <begin position="247"/>
        <end position="268"/>
    </location>
</feature>
<dbReference type="AlphaFoldDB" id="A0A1R4KQI0"/>
<comment type="function">
    <text evidence="10">Part of the binding-protein-dependent transport system for molybdenum; probably responsible for the translocation of the substrate across the membrane.</text>
</comment>
<dbReference type="InterPro" id="IPR035906">
    <property type="entry name" value="MetI-like_sf"/>
</dbReference>
<keyword evidence="4 10" id="KW-1003">Cell membrane</keyword>
<keyword evidence="3 9" id="KW-0813">Transport</keyword>
<dbReference type="CDD" id="cd06261">
    <property type="entry name" value="TM_PBP2"/>
    <property type="match status" value="1"/>
</dbReference>
<proteinExistence type="inferred from homology"/>
<organism evidence="12 13">
    <name type="scientific">Microbacterium esteraromaticum</name>
    <dbReference type="NCBI Taxonomy" id="57043"/>
    <lineage>
        <taxon>Bacteria</taxon>
        <taxon>Bacillati</taxon>
        <taxon>Actinomycetota</taxon>
        <taxon>Actinomycetes</taxon>
        <taxon>Micrococcales</taxon>
        <taxon>Microbacteriaceae</taxon>
        <taxon>Microbacterium</taxon>
    </lineage>
</organism>
<feature type="transmembrane region" description="Helical" evidence="9">
    <location>
        <begin position="138"/>
        <end position="163"/>
    </location>
</feature>